<dbReference type="EMBL" id="JANAVB010023372">
    <property type="protein sequence ID" value="KAJ6823220.1"/>
    <property type="molecule type" value="Genomic_DNA"/>
</dbReference>
<gene>
    <name evidence="4" type="ORF">M6B38_297060</name>
    <name evidence="3" type="ORF">M6B38_308800</name>
    <name evidence="2" type="ORF">M6B38_384530</name>
</gene>
<feature type="compositionally biased region" description="Basic and acidic residues" evidence="1">
    <location>
        <begin position="46"/>
        <end position="57"/>
    </location>
</feature>
<evidence type="ECO:0000256" key="1">
    <source>
        <dbReference type="SAM" id="MobiDB-lite"/>
    </source>
</evidence>
<evidence type="ECO:0000313" key="4">
    <source>
        <dbReference type="EMBL" id="KAJ6843593.1"/>
    </source>
</evidence>
<reference evidence="3" key="2">
    <citation type="submission" date="2023-04" db="EMBL/GenBank/DDBJ databases">
        <authorList>
            <person name="Bruccoleri R.E."/>
            <person name="Oakeley E.J."/>
            <person name="Faust A.-M."/>
            <person name="Dessus-Babus S."/>
            <person name="Altorfer M."/>
            <person name="Burckhardt D."/>
            <person name="Oertli M."/>
            <person name="Naumann U."/>
            <person name="Petersen F."/>
            <person name="Wong J."/>
        </authorList>
    </citation>
    <scope>NUCLEOTIDE SEQUENCE</scope>
    <source>
        <strain evidence="3">GSM-AAB239-AS_SAM_17_03QT</strain>
        <tissue evidence="3">Leaf</tissue>
    </source>
</reference>
<protein>
    <submittedName>
        <fullName evidence="3">Uncharacterized protein</fullName>
    </submittedName>
</protein>
<evidence type="ECO:0000313" key="5">
    <source>
        <dbReference type="Proteomes" id="UP001140949"/>
    </source>
</evidence>
<feature type="region of interest" description="Disordered" evidence="1">
    <location>
        <begin position="42"/>
        <end position="68"/>
    </location>
</feature>
<organism evidence="3 5">
    <name type="scientific">Iris pallida</name>
    <name type="common">Sweet iris</name>
    <dbReference type="NCBI Taxonomy" id="29817"/>
    <lineage>
        <taxon>Eukaryota</taxon>
        <taxon>Viridiplantae</taxon>
        <taxon>Streptophyta</taxon>
        <taxon>Embryophyta</taxon>
        <taxon>Tracheophyta</taxon>
        <taxon>Spermatophyta</taxon>
        <taxon>Magnoliopsida</taxon>
        <taxon>Liliopsida</taxon>
        <taxon>Asparagales</taxon>
        <taxon>Iridaceae</taxon>
        <taxon>Iridoideae</taxon>
        <taxon>Irideae</taxon>
        <taxon>Iris</taxon>
    </lineage>
</organism>
<evidence type="ECO:0000313" key="2">
    <source>
        <dbReference type="EMBL" id="KAJ6823220.1"/>
    </source>
</evidence>
<reference evidence="3" key="1">
    <citation type="journal article" date="2023" name="GigaByte">
        <title>Genome assembly of the bearded iris, Iris pallida Lam.</title>
        <authorList>
            <person name="Bruccoleri R.E."/>
            <person name="Oakeley E.J."/>
            <person name="Faust A.M.E."/>
            <person name="Altorfer M."/>
            <person name="Dessus-Babus S."/>
            <person name="Burckhardt D."/>
            <person name="Oertli M."/>
            <person name="Naumann U."/>
            <person name="Petersen F."/>
            <person name="Wong J."/>
        </authorList>
    </citation>
    <scope>NUCLEOTIDE SEQUENCE</scope>
    <source>
        <strain evidence="3">GSM-AAB239-AS_SAM_17_03QT</strain>
    </source>
</reference>
<accession>A0AAX6HJY0</accession>
<sequence length="101" mass="10843">MAGRSAREESMRVLWRHGGVQGDPGDWRRSLWRELWQALGRPGCGGRDDGDDGHKNGEFGGARRGGGSGDGLLASGCDKLDLSLGSWIGIRIRDLGNLCHA</sequence>
<comment type="caution">
    <text evidence="3">The sequence shown here is derived from an EMBL/GenBank/DDBJ whole genome shotgun (WGS) entry which is preliminary data.</text>
</comment>
<dbReference type="AlphaFoldDB" id="A0AAX6HJY0"/>
<name>A0AAX6HJY0_IRIPA</name>
<feature type="compositionally biased region" description="Gly residues" evidence="1">
    <location>
        <begin position="58"/>
        <end position="68"/>
    </location>
</feature>
<dbReference type="EMBL" id="JANAVB010008837">
    <property type="protein sequence ID" value="KAJ6841052.1"/>
    <property type="molecule type" value="Genomic_DNA"/>
</dbReference>
<keyword evidence="5" id="KW-1185">Reference proteome</keyword>
<dbReference type="EMBL" id="JANAVB010007197">
    <property type="protein sequence ID" value="KAJ6843593.1"/>
    <property type="molecule type" value="Genomic_DNA"/>
</dbReference>
<proteinExistence type="predicted"/>
<evidence type="ECO:0000313" key="3">
    <source>
        <dbReference type="EMBL" id="KAJ6841052.1"/>
    </source>
</evidence>
<dbReference type="Proteomes" id="UP001140949">
    <property type="component" value="Unassembled WGS sequence"/>
</dbReference>